<evidence type="ECO:0000256" key="7">
    <source>
        <dbReference type="ARBA" id="ARBA00022840"/>
    </source>
</evidence>
<dbReference type="EC" id="2.7.1.21" evidence="2 8"/>
<evidence type="ECO:0000256" key="9">
    <source>
        <dbReference type="PIRSR" id="PIRSR035805-1"/>
    </source>
</evidence>
<dbReference type="KEGG" id="mgly:NCTC10194_00234"/>
<evidence type="ECO:0000256" key="5">
    <source>
        <dbReference type="ARBA" id="ARBA00022741"/>
    </source>
</evidence>
<feature type="binding site" evidence="8">
    <location>
        <begin position="15"/>
        <end position="22"/>
    </location>
    <ligand>
        <name>ATP</name>
        <dbReference type="ChEBI" id="CHEBI:30616"/>
    </ligand>
</feature>
<keyword evidence="8" id="KW-0479">Metal-binding</keyword>
<dbReference type="RefSeq" id="WP_027333663.1">
    <property type="nucleotide sequence ID" value="NZ_LR215024.1"/>
</dbReference>
<dbReference type="PIRSF" id="PIRSF035805">
    <property type="entry name" value="TK_cell"/>
    <property type="match status" value="1"/>
</dbReference>
<dbReference type="PANTHER" id="PTHR11441:SF0">
    <property type="entry name" value="THYMIDINE KINASE, CYTOSOLIC"/>
    <property type="match status" value="1"/>
</dbReference>
<accession>A0A449AUT3</accession>
<evidence type="ECO:0000256" key="6">
    <source>
        <dbReference type="ARBA" id="ARBA00022777"/>
    </source>
</evidence>
<dbReference type="PANTHER" id="PTHR11441">
    <property type="entry name" value="THYMIDINE KINASE"/>
    <property type="match status" value="1"/>
</dbReference>
<organism evidence="13 14">
    <name type="scientific">Mycoplasmopsis glycophila</name>
    <dbReference type="NCBI Taxonomy" id="171285"/>
    <lineage>
        <taxon>Bacteria</taxon>
        <taxon>Bacillati</taxon>
        <taxon>Mycoplasmatota</taxon>
        <taxon>Mycoplasmoidales</taxon>
        <taxon>Metamycoplasmataceae</taxon>
        <taxon>Mycoplasmopsis</taxon>
    </lineage>
</organism>
<sequence length="184" mass="20925">MFYKYPKGSLEVITGPMFAGKSAELIKRIKIWKIAGVETIVFKPHFDVRFSEDEIVSRTGSHIKAISIQNSKDIWQFIQKDCQAVAFDEAHFFDKSITVEIVKLLNKGIRVLVSGLDMDFEGKSFDTVSELLAQADQILKLKAVCMQCRGQANMSYRKIASKERHLLGDSEYEARCRACHSKKN</sequence>
<dbReference type="InterPro" id="IPR027417">
    <property type="entry name" value="P-loop_NTPase"/>
</dbReference>
<evidence type="ECO:0000313" key="13">
    <source>
        <dbReference type="EMBL" id="VEU70232.1"/>
    </source>
</evidence>
<dbReference type="GO" id="GO:0046104">
    <property type="term" value="P:thymidine metabolic process"/>
    <property type="evidence" value="ECO:0007669"/>
    <property type="project" value="TreeGrafter"/>
</dbReference>
<keyword evidence="14" id="KW-1185">Reference proteome</keyword>
<feature type="active site" description="Proton acceptor" evidence="8 9">
    <location>
        <position position="89"/>
    </location>
</feature>
<keyword evidence="7 8" id="KW-0067">ATP-binding</keyword>
<evidence type="ECO:0000256" key="8">
    <source>
        <dbReference type="HAMAP-Rule" id="MF_00124"/>
    </source>
</evidence>
<dbReference type="GO" id="GO:0008270">
    <property type="term" value="F:zinc ion binding"/>
    <property type="evidence" value="ECO:0007669"/>
    <property type="project" value="UniProtKB-UniRule"/>
</dbReference>
<dbReference type="GO" id="GO:0004797">
    <property type="term" value="F:thymidine kinase activity"/>
    <property type="evidence" value="ECO:0007669"/>
    <property type="project" value="UniProtKB-UniRule"/>
</dbReference>
<evidence type="ECO:0000256" key="11">
    <source>
        <dbReference type="RuleBase" id="RU000544"/>
    </source>
</evidence>
<feature type="binding site" evidence="8">
    <location>
        <position position="179"/>
    </location>
    <ligand>
        <name>Zn(2+)</name>
        <dbReference type="ChEBI" id="CHEBI:29105"/>
    </ligand>
</feature>
<name>A0A449AUT3_9BACT</name>
<keyword evidence="8" id="KW-0963">Cytoplasm</keyword>
<dbReference type="GO" id="GO:0071897">
    <property type="term" value="P:DNA biosynthetic process"/>
    <property type="evidence" value="ECO:0007669"/>
    <property type="project" value="UniProtKB-KW"/>
</dbReference>
<evidence type="ECO:0000256" key="1">
    <source>
        <dbReference type="ARBA" id="ARBA00007587"/>
    </source>
</evidence>
<feature type="binding site" evidence="10">
    <location>
        <position position="172"/>
    </location>
    <ligand>
        <name>substrate</name>
    </ligand>
</feature>
<feature type="binding site" evidence="8">
    <location>
        <position position="176"/>
    </location>
    <ligand>
        <name>Zn(2+)</name>
        <dbReference type="ChEBI" id="CHEBI:29105"/>
    </ligand>
</feature>
<keyword evidence="6 8" id="KW-0418">Kinase</keyword>
<dbReference type="AlphaFoldDB" id="A0A449AUT3"/>
<dbReference type="Proteomes" id="UP000290815">
    <property type="component" value="Chromosome"/>
</dbReference>
<dbReference type="EMBL" id="LR215024">
    <property type="protein sequence ID" value="VEU70232.1"/>
    <property type="molecule type" value="Genomic_DNA"/>
</dbReference>
<feature type="binding site" evidence="8">
    <location>
        <position position="145"/>
    </location>
    <ligand>
        <name>Zn(2+)</name>
        <dbReference type="ChEBI" id="CHEBI:29105"/>
    </ligand>
</feature>
<reference evidence="13 14" key="1">
    <citation type="submission" date="2019-01" db="EMBL/GenBank/DDBJ databases">
        <authorList>
            <consortium name="Pathogen Informatics"/>
        </authorList>
    </citation>
    <scope>NUCLEOTIDE SEQUENCE [LARGE SCALE GENOMIC DNA]</scope>
    <source>
        <strain evidence="13 14">NCTC10194</strain>
    </source>
</reference>
<dbReference type="NCBIfam" id="NF003296">
    <property type="entry name" value="PRK04296.1-1"/>
    <property type="match status" value="1"/>
</dbReference>
<dbReference type="InterPro" id="IPR001267">
    <property type="entry name" value="Thymidine_kinase"/>
</dbReference>
<comment type="subunit">
    <text evidence="8">Homotetramer.</text>
</comment>
<evidence type="ECO:0000256" key="3">
    <source>
        <dbReference type="ARBA" id="ARBA00022634"/>
    </source>
</evidence>
<evidence type="ECO:0000256" key="12">
    <source>
        <dbReference type="RuleBase" id="RU004165"/>
    </source>
</evidence>
<evidence type="ECO:0000256" key="10">
    <source>
        <dbReference type="PIRSR" id="PIRSR035805-2"/>
    </source>
</evidence>
<feature type="binding site" evidence="8">
    <location>
        <position position="148"/>
    </location>
    <ligand>
        <name>Zn(2+)</name>
        <dbReference type="ChEBI" id="CHEBI:29105"/>
    </ligand>
</feature>
<comment type="subcellular location">
    <subcellularLocation>
        <location evidence="8">Cytoplasm</location>
    </subcellularLocation>
</comment>
<dbReference type="GO" id="GO:0005524">
    <property type="term" value="F:ATP binding"/>
    <property type="evidence" value="ECO:0007669"/>
    <property type="project" value="UniProtKB-UniRule"/>
</dbReference>
<dbReference type="SUPFAM" id="SSF57716">
    <property type="entry name" value="Glucocorticoid receptor-like (DNA-binding domain)"/>
    <property type="match status" value="1"/>
</dbReference>
<dbReference type="Pfam" id="PF00265">
    <property type="entry name" value="TK"/>
    <property type="match status" value="1"/>
</dbReference>
<dbReference type="HAMAP" id="MF_00124">
    <property type="entry name" value="Thymidine_kinase"/>
    <property type="match status" value="1"/>
</dbReference>
<dbReference type="Gene3D" id="3.30.60.20">
    <property type="match status" value="1"/>
</dbReference>
<keyword evidence="3 8" id="KW-0237">DNA synthesis</keyword>
<evidence type="ECO:0000313" key="14">
    <source>
        <dbReference type="Proteomes" id="UP000290815"/>
    </source>
</evidence>
<dbReference type="SUPFAM" id="SSF52540">
    <property type="entry name" value="P-loop containing nucleoside triphosphate hydrolases"/>
    <property type="match status" value="1"/>
</dbReference>
<keyword evidence="8" id="KW-0862">Zinc</keyword>
<keyword evidence="5 8" id="KW-0547">Nucleotide-binding</keyword>
<protein>
    <recommendedName>
        <fullName evidence="2 8">Thymidine kinase</fullName>
        <ecNumber evidence="2 8">2.7.1.21</ecNumber>
    </recommendedName>
</protein>
<dbReference type="GO" id="GO:0005829">
    <property type="term" value="C:cytosol"/>
    <property type="evidence" value="ECO:0007669"/>
    <property type="project" value="TreeGrafter"/>
</dbReference>
<dbReference type="Gene3D" id="3.40.50.300">
    <property type="entry name" value="P-loop containing nucleotide triphosphate hydrolases"/>
    <property type="match status" value="1"/>
</dbReference>
<gene>
    <name evidence="8 13" type="primary">tdk</name>
    <name evidence="13" type="ORF">NCTC10194_00234</name>
</gene>
<evidence type="ECO:0000256" key="4">
    <source>
        <dbReference type="ARBA" id="ARBA00022679"/>
    </source>
</evidence>
<proteinExistence type="inferred from homology"/>
<evidence type="ECO:0000256" key="2">
    <source>
        <dbReference type="ARBA" id="ARBA00012118"/>
    </source>
</evidence>
<feature type="binding site" evidence="8">
    <location>
        <begin position="88"/>
        <end position="91"/>
    </location>
    <ligand>
        <name>ATP</name>
        <dbReference type="ChEBI" id="CHEBI:30616"/>
    </ligand>
</feature>
<comment type="catalytic activity">
    <reaction evidence="8 11">
        <text>thymidine + ATP = dTMP + ADP + H(+)</text>
        <dbReference type="Rhea" id="RHEA:19129"/>
        <dbReference type="ChEBI" id="CHEBI:15378"/>
        <dbReference type="ChEBI" id="CHEBI:17748"/>
        <dbReference type="ChEBI" id="CHEBI:30616"/>
        <dbReference type="ChEBI" id="CHEBI:63528"/>
        <dbReference type="ChEBI" id="CHEBI:456216"/>
        <dbReference type="EC" id="2.7.1.21"/>
    </reaction>
</comment>
<comment type="similarity">
    <text evidence="1 8 12">Belongs to the thymidine kinase family.</text>
</comment>
<keyword evidence="4 8" id="KW-0808">Transferase</keyword>